<dbReference type="EMBL" id="FOVM01000001">
    <property type="protein sequence ID" value="SFN42438.1"/>
    <property type="molecule type" value="Genomic_DNA"/>
</dbReference>
<dbReference type="STRING" id="995034.SAMN05216219_0572"/>
<dbReference type="AlphaFoldDB" id="A0A1I4YWQ0"/>
<feature type="transmembrane region" description="Helical" evidence="1">
    <location>
        <begin position="6"/>
        <end position="24"/>
    </location>
</feature>
<accession>A0A1I4YWQ0</accession>
<keyword evidence="1" id="KW-0812">Transmembrane</keyword>
<organism evidence="2 3">
    <name type="scientific">Mycetocola miduiensis</name>
    <dbReference type="NCBI Taxonomy" id="995034"/>
    <lineage>
        <taxon>Bacteria</taxon>
        <taxon>Bacillati</taxon>
        <taxon>Actinomycetota</taxon>
        <taxon>Actinomycetes</taxon>
        <taxon>Micrococcales</taxon>
        <taxon>Microbacteriaceae</taxon>
        <taxon>Mycetocola</taxon>
    </lineage>
</organism>
<protein>
    <submittedName>
        <fullName evidence="2">Uncharacterized protein</fullName>
    </submittedName>
</protein>
<sequence length="180" mass="20504">MTLPDGALLGALTIVFTLWLLASIPNQFRWEWWDNTARRDVLALLPRWTFFAPRPGRHDLHILIRDWSAGSPGQWRELERRPPAPWLRAFWNPDRFVRKTVTDTGNALIRAAARPEAGSSTSIQLHAAYLEILGWVVAAPPPVQDTSPGDARQFVLVRTQTARPGRRLDVAFISFEHPRL</sequence>
<name>A0A1I4YWQ0_9MICO</name>
<gene>
    <name evidence="2" type="ORF">SAMN05216219_0572</name>
</gene>
<evidence type="ECO:0000256" key="1">
    <source>
        <dbReference type="SAM" id="Phobius"/>
    </source>
</evidence>
<keyword evidence="1" id="KW-1133">Transmembrane helix</keyword>
<evidence type="ECO:0000313" key="2">
    <source>
        <dbReference type="EMBL" id="SFN42438.1"/>
    </source>
</evidence>
<keyword evidence="1" id="KW-0472">Membrane</keyword>
<dbReference type="OrthoDB" id="8565707at2"/>
<keyword evidence="3" id="KW-1185">Reference proteome</keyword>
<evidence type="ECO:0000313" key="3">
    <source>
        <dbReference type="Proteomes" id="UP000198867"/>
    </source>
</evidence>
<reference evidence="3" key="1">
    <citation type="submission" date="2016-10" db="EMBL/GenBank/DDBJ databases">
        <authorList>
            <person name="Varghese N."/>
            <person name="Submissions S."/>
        </authorList>
    </citation>
    <scope>NUCLEOTIDE SEQUENCE [LARGE SCALE GENOMIC DNA]</scope>
    <source>
        <strain evidence="3">CGMCC 1.11101</strain>
    </source>
</reference>
<dbReference type="RefSeq" id="WP_090708596.1">
    <property type="nucleotide sequence ID" value="NZ_FOVM01000001.1"/>
</dbReference>
<proteinExistence type="predicted"/>
<dbReference type="Proteomes" id="UP000198867">
    <property type="component" value="Unassembled WGS sequence"/>
</dbReference>